<evidence type="ECO:0000256" key="2">
    <source>
        <dbReference type="ARBA" id="ARBA00022729"/>
    </source>
</evidence>
<dbReference type="InterPro" id="IPR006311">
    <property type="entry name" value="TAT_signal"/>
</dbReference>
<accession>A0A8J3ZPU5</accession>
<organism evidence="5 6">
    <name type="scientific">Virgisporangium ochraceum</name>
    <dbReference type="NCBI Taxonomy" id="65505"/>
    <lineage>
        <taxon>Bacteria</taxon>
        <taxon>Bacillati</taxon>
        <taxon>Actinomycetota</taxon>
        <taxon>Actinomycetes</taxon>
        <taxon>Micromonosporales</taxon>
        <taxon>Micromonosporaceae</taxon>
        <taxon>Virgisporangium</taxon>
    </lineage>
</organism>
<evidence type="ECO:0000256" key="1">
    <source>
        <dbReference type="ARBA" id="ARBA00010062"/>
    </source>
</evidence>
<evidence type="ECO:0000259" key="4">
    <source>
        <dbReference type="Pfam" id="PF13458"/>
    </source>
</evidence>
<dbReference type="SUPFAM" id="SSF53822">
    <property type="entry name" value="Periplasmic binding protein-like I"/>
    <property type="match status" value="1"/>
</dbReference>
<dbReference type="InterPro" id="IPR028082">
    <property type="entry name" value="Peripla_BP_I"/>
</dbReference>
<sequence length="399" mass="42548">MSQLSRRGALRLLGSLGAAGAAAPFLSACGSSNDDDTSTASKGTVKIGLLLPETGANKFIGDDMRQGFDLFLTLNGRRLGGYDVQLVAADEGETKESAKAAMEKLKQEKVLAVTGIASAQAMVEVRDIVEQAHIPLIGSNASPPQLSTLYIWRTSYVDTELGVALGEYVASQLGGGTAAMIASESIGRDAVQGFQQTLVSAGGRIESQATYVPAGAADFNSFLQPLRNSQTVKAIFAFFAGSQAEAFVKQYSAAFRDKNPKIPLFGPGFLTEGPLLKQQGDAARDVWTSFNYSPDLDNAANRRFAAEYQKKHQVSPTTYAMASYDAGAVLNQALGLVEGELSGESLNAAIGRVGQISSPRGEWQFNTNRSPQQRWYLRQVRWDGAVLSNNVVSELDTLG</sequence>
<proteinExistence type="inferred from homology"/>
<dbReference type="AlphaFoldDB" id="A0A8J3ZPU5"/>
<evidence type="ECO:0000256" key="3">
    <source>
        <dbReference type="SAM" id="SignalP"/>
    </source>
</evidence>
<dbReference type="PANTHER" id="PTHR30483">
    <property type="entry name" value="LEUCINE-SPECIFIC-BINDING PROTEIN"/>
    <property type="match status" value="1"/>
</dbReference>
<reference evidence="5" key="1">
    <citation type="submission" date="2021-01" db="EMBL/GenBank/DDBJ databases">
        <title>Whole genome shotgun sequence of Virgisporangium ochraceum NBRC 16418.</title>
        <authorList>
            <person name="Komaki H."/>
            <person name="Tamura T."/>
        </authorList>
    </citation>
    <scope>NUCLEOTIDE SEQUENCE</scope>
    <source>
        <strain evidence="5">NBRC 16418</strain>
    </source>
</reference>
<protein>
    <submittedName>
        <fullName evidence="5">ABC transporter substrate-binding protein</fullName>
    </submittedName>
</protein>
<feature type="domain" description="Leucine-binding protein" evidence="4">
    <location>
        <begin position="44"/>
        <end position="384"/>
    </location>
</feature>
<dbReference type="PROSITE" id="PS51318">
    <property type="entry name" value="TAT"/>
    <property type="match status" value="1"/>
</dbReference>
<dbReference type="InterPro" id="IPR051010">
    <property type="entry name" value="BCAA_transport"/>
</dbReference>
<comment type="caution">
    <text evidence="5">The sequence shown here is derived from an EMBL/GenBank/DDBJ whole genome shotgun (WGS) entry which is preliminary data.</text>
</comment>
<dbReference type="Pfam" id="PF13458">
    <property type="entry name" value="Peripla_BP_6"/>
    <property type="match status" value="1"/>
</dbReference>
<name>A0A8J3ZPU5_9ACTN</name>
<feature type="signal peptide" evidence="3">
    <location>
        <begin position="1"/>
        <end position="21"/>
    </location>
</feature>
<keyword evidence="6" id="KW-1185">Reference proteome</keyword>
<comment type="similarity">
    <text evidence="1">Belongs to the leucine-binding protein family.</text>
</comment>
<evidence type="ECO:0000313" key="5">
    <source>
        <dbReference type="EMBL" id="GIJ66060.1"/>
    </source>
</evidence>
<dbReference type="Proteomes" id="UP000635606">
    <property type="component" value="Unassembled WGS sequence"/>
</dbReference>
<gene>
    <name evidence="5" type="ORF">Voc01_009770</name>
</gene>
<feature type="chain" id="PRO_5035163901" evidence="3">
    <location>
        <begin position="22"/>
        <end position="399"/>
    </location>
</feature>
<dbReference type="EMBL" id="BOPH01000015">
    <property type="protein sequence ID" value="GIJ66060.1"/>
    <property type="molecule type" value="Genomic_DNA"/>
</dbReference>
<dbReference type="Gene3D" id="3.40.50.2300">
    <property type="match status" value="2"/>
</dbReference>
<keyword evidence="2 3" id="KW-0732">Signal</keyword>
<evidence type="ECO:0000313" key="6">
    <source>
        <dbReference type="Proteomes" id="UP000635606"/>
    </source>
</evidence>
<dbReference type="PANTHER" id="PTHR30483:SF6">
    <property type="entry name" value="PERIPLASMIC BINDING PROTEIN OF ABC TRANSPORTER FOR NATURAL AMINO ACIDS"/>
    <property type="match status" value="1"/>
</dbReference>
<dbReference type="RefSeq" id="WP_203926054.1">
    <property type="nucleotide sequence ID" value="NZ_BOPH01000015.1"/>
</dbReference>
<dbReference type="PROSITE" id="PS51257">
    <property type="entry name" value="PROKAR_LIPOPROTEIN"/>
    <property type="match status" value="1"/>
</dbReference>
<dbReference type="InterPro" id="IPR028081">
    <property type="entry name" value="Leu-bd"/>
</dbReference>